<feature type="transmembrane region" description="Helical" evidence="1">
    <location>
        <begin position="235"/>
        <end position="258"/>
    </location>
</feature>
<dbReference type="KEGG" id="pbf:CFX0092_B0474"/>
<feature type="transmembrane region" description="Helical" evidence="1">
    <location>
        <begin position="423"/>
        <end position="441"/>
    </location>
</feature>
<dbReference type="Pfam" id="PF19830">
    <property type="entry name" value="DUF6311"/>
    <property type="match status" value="1"/>
</dbReference>
<gene>
    <name evidence="3" type="ORF">CFX0092_B0474</name>
</gene>
<feature type="transmembrane region" description="Helical" evidence="1">
    <location>
        <begin position="398"/>
        <end position="416"/>
    </location>
</feature>
<feature type="domain" description="DUF6311" evidence="2">
    <location>
        <begin position="118"/>
        <end position="383"/>
    </location>
</feature>
<evidence type="ECO:0000256" key="1">
    <source>
        <dbReference type="SAM" id="Phobius"/>
    </source>
</evidence>
<feature type="transmembrane region" description="Helical" evidence="1">
    <location>
        <begin position="311"/>
        <end position="329"/>
    </location>
</feature>
<keyword evidence="1" id="KW-1133">Transmembrane helix</keyword>
<dbReference type="Proteomes" id="UP000215027">
    <property type="component" value="Chromosome II"/>
</dbReference>
<feature type="transmembrane region" description="Helical" evidence="1">
    <location>
        <begin position="341"/>
        <end position="360"/>
    </location>
</feature>
<dbReference type="AlphaFoldDB" id="A0A160T981"/>
<feature type="transmembrane region" description="Helical" evidence="1">
    <location>
        <begin position="159"/>
        <end position="178"/>
    </location>
</feature>
<feature type="transmembrane region" description="Helical" evidence="1">
    <location>
        <begin position="198"/>
        <end position="223"/>
    </location>
</feature>
<name>A0A160T981_9CHLR</name>
<organism evidence="3 4">
    <name type="scientific">Candidatus Promineifilum breve</name>
    <dbReference type="NCBI Taxonomy" id="1806508"/>
    <lineage>
        <taxon>Bacteria</taxon>
        <taxon>Bacillati</taxon>
        <taxon>Chloroflexota</taxon>
        <taxon>Ardenticatenia</taxon>
        <taxon>Candidatus Promineifilales</taxon>
        <taxon>Candidatus Promineifilaceae</taxon>
        <taxon>Candidatus Promineifilum</taxon>
    </lineage>
</organism>
<evidence type="ECO:0000313" key="4">
    <source>
        <dbReference type="Proteomes" id="UP000215027"/>
    </source>
</evidence>
<feature type="transmembrane region" description="Helical" evidence="1">
    <location>
        <begin position="135"/>
        <end position="152"/>
    </location>
</feature>
<keyword evidence="4" id="KW-1185">Reference proteome</keyword>
<dbReference type="RefSeq" id="WP_095045343.1">
    <property type="nucleotide sequence ID" value="NZ_LN890656.1"/>
</dbReference>
<protein>
    <recommendedName>
        <fullName evidence="2">DUF6311 domain-containing protein</fullName>
    </recommendedName>
</protein>
<dbReference type="EMBL" id="LN890656">
    <property type="protein sequence ID" value="CUS06008.1"/>
    <property type="molecule type" value="Genomic_DNA"/>
</dbReference>
<sequence length="752" mass="81122">MIQVATANRTTTSPAWWQTAARRLAPGAVFALFMAYHWRIINLAGAVPAYGDVLENIWAIDWFLDGLRAGEGLRLFAPHVFMPEGWALSTFANGLGVFALALPIAALTGAAVAFNVLQLSAFLIAYFGAYRLGRLVAGQGAAILVALLYLLWGGRWLRVGHLNLLLGSALLPWLILALERALADRPGRWRWAVAAGLVWAPAITFSLYFIWIGFFLCVAWLLGAALARRVTWRGALWRLIVAGGVAVLVCAPYFYIYWRSQSAAAGWDVRHVNVWNMSLDWLPAYFPDHRLAFLRELSARQVDGVRIEGSFSGFGLLLPLVALLGLATGRDSRWSRRATGSTGAAIVIGVILALGMTLTWNNKYIPVPALRPLNEAIWDVGRAVKPEVFPGPDAPPEFAEAIPLPGLLLAAVVPFFEDARVSARYLMIAAPALLLLVAVGLERLPRAWLKVALAALLLVEAARFPLTGARYPPPASPAFAWLAERPPGPGESVLDITAPGRGFITLGVGGEVLAATGLHGWPIAGGGGSILPAHAAYLRDWLHAHPDPADAAEFPTLLRDYGIRFVLLHMPPNPADGPQRLAAGTAELIAAGCHDNQAKLPWDRTICILEVAPAALPAVTVHLARGWSGVEPWGVWALGRESAVGWAATAGRETRFAVEAFPFCVDNQPTGQTVEFVVDDRVVGDQVVAAHRWDSCDAAQIEVVVPAELVAIGWNELTLRFGRADRPADVTGGANPDGRELSVGFTRLERIK</sequence>
<dbReference type="OrthoDB" id="1814621at2"/>
<reference evidence="3" key="1">
    <citation type="submission" date="2016-01" db="EMBL/GenBank/DDBJ databases">
        <authorList>
            <person name="Mcilroy J.S."/>
            <person name="Karst M S."/>
            <person name="Albertsen M."/>
        </authorList>
    </citation>
    <scope>NUCLEOTIDE SEQUENCE</scope>
    <source>
        <strain evidence="3">Cfx-K</strain>
    </source>
</reference>
<proteinExistence type="predicted"/>
<keyword evidence="1" id="KW-0812">Transmembrane</keyword>
<feature type="transmembrane region" description="Helical" evidence="1">
    <location>
        <begin position="85"/>
        <end position="105"/>
    </location>
</feature>
<evidence type="ECO:0000313" key="3">
    <source>
        <dbReference type="EMBL" id="CUS06008.1"/>
    </source>
</evidence>
<dbReference type="InterPro" id="IPR046278">
    <property type="entry name" value="DUF6311"/>
</dbReference>
<accession>A0A160T981</accession>
<keyword evidence="1" id="KW-0472">Membrane</keyword>
<evidence type="ECO:0000259" key="2">
    <source>
        <dbReference type="Pfam" id="PF19830"/>
    </source>
</evidence>